<gene>
    <name evidence="3" type="ORF">NIES21_33380</name>
</gene>
<feature type="domain" description="Transposase IS4-like" evidence="1">
    <location>
        <begin position="99"/>
        <end position="258"/>
    </location>
</feature>
<dbReference type="AlphaFoldDB" id="A0A1Z4GJ20"/>
<dbReference type="NCBIfam" id="NF033580">
    <property type="entry name" value="transpos_IS5_3"/>
    <property type="match status" value="1"/>
</dbReference>
<evidence type="ECO:0000313" key="4">
    <source>
        <dbReference type="Proteomes" id="UP000218287"/>
    </source>
</evidence>
<feature type="domain" description="Insertion element IS402-like" evidence="2">
    <location>
        <begin position="9"/>
        <end position="81"/>
    </location>
</feature>
<dbReference type="GO" id="GO:0004803">
    <property type="term" value="F:transposase activity"/>
    <property type="evidence" value="ECO:0007669"/>
    <property type="project" value="InterPro"/>
</dbReference>
<dbReference type="GO" id="GO:0003677">
    <property type="term" value="F:DNA binding"/>
    <property type="evidence" value="ECO:0007669"/>
    <property type="project" value="InterPro"/>
</dbReference>
<dbReference type="Pfam" id="PF13340">
    <property type="entry name" value="DUF4096"/>
    <property type="match status" value="1"/>
</dbReference>
<dbReference type="Proteomes" id="UP000218287">
    <property type="component" value="Chromosome"/>
</dbReference>
<dbReference type="OrthoDB" id="9809153at2"/>
<protein>
    <submittedName>
        <fullName evidence="3">Transposase</fullName>
    </submittedName>
</protein>
<keyword evidence="4" id="KW-1185">Reference proteome</keyword>
<evidence type="ECO:0000259" key="2">
    <source>
        <dbReference type="Pfam" id="PF13340"/>
    </source>
</evidence>
<evidence type="ECO:0000259" key="1">
    <source>
        <dbReference type="Pfam" id="PF01609"/>
    </source>
</evidence>
<organism evidence="3 4">
    <name type="scientific">Anabaenopsis circularis NIES-21</name>
    <dbReference type="NCBI Taxonomy" id="1085406"/>
    <lineage>
        <taxon>Bacteria</taxon>
        <taxon>Bacillati</taxon>
        <taxon>Cyanobacteriota</taxon>
        <taxon>Cyanophyceae</taxon>
        <taxon>Nostocales</taxon>
        <taxon>Nodulariaceae</taxon>
        <taxon>Anabaenopsis</taxon>
    </lineage>
</organism>
<dbReference type="InterPro" id="IPR002559">
    <property type="entry name" value="Transposase_11"/>
</dbReference>
<dbReference type="InterPro" id="IPR025161">
    <property type="entry name" value="IS402-like_dom"/>
</dbReference>
<reference evidence="3 4" key="1">
    <citation type="submission" date="2017-06" db="EMBL/GenBank/DDBJ databases">
        <title>Genome sequencing of cyanobaciteial culture collection at National Institute for Environmental Studies (NIES).</title>
        <authorList>
            <person name="Hirose Y."/>
            <person name="Shimura Y."/>
            <person name="Fujisawa T."/>
            <person name="Nakamura Y."/>
            <person name="Kawachi M."/>
        </authorList>
    </citation>
    <scope>NUCLEOTIDE SEQUENCE [LARGE SCALE GENOMIC DNA]</scope>
    <source>
        <strain evidence="3 4">NIES-21</strain>
    </source>
</reference>
<dbReference type="Pfam" id="PF01609">
    <property type="entry name" value="DDE_Tnp_1"/>
    <property type="match status" value="1"/>
</dbReference>
<dbReference type="PANTHER" id="PTHR30007:SF0">
    <property type="entry name" value="TRANSPOSASE"/>
    <property type="match status" value="1"/>
</dbReference>
<evidence type="ECO:0000313" key="3">
    <source>
        <dbReference type="EMBL" id="BAY17500.1"/>
    </source>
</evidence>
<dbReference type="GO" id="GO:0006313">
    <property type="term" value="P:DNA transposition"/>
    <property type="evidence" value="ECO:0007669"/>
    <property type="project" value="InterPro"/>
</dbReference>
<accession>A0A1Z4GJ20</accession>
<dbReference type="EMBL" id="AP018174">
    <property type="protein sequence ID" value="BAY17500.1"/>
    <property type="molecule type" value="Genomic_DNA"/>
</dbReference>
<dbReference type="PANTHER" id="PTHR30007">
    <property type="entry name" value="PHP DOMAIN PROTEIN"/>
    <property type="match status" value="1"/>
</dbReference>
<sequence>MFKSYPSDLTSEQWELLSTLLPQENPACRPRCVDLRAVMNAIFYILCAGCAWRMLPHDFPNWQTVYYYFRKWRLDGTWDKMNHKLQQWVRVCEEREPNPSAAIIDCQSIESGTTVSQDVGFDSGKLVKGRKRHFLVDTLGLVLMVVVTSAYESDQAGARKLFAKASKQISHRLTRLVCIWVDAGYQGEGFMKWVMDTYRWILEVVRRPTAAKGFVLLPRRWVVERSFGWFNWCRRLSKDYEILPQTHETFVQVAMIRLMLKRLA</sequence>
<proteinExistence type="predicted"/>
<name>A0A1Z4GJ20_9CYAN</name>